<reference evidence="4 5" key="1">
    <citation type="journal article" date="2010" name="Stand. Genomic Sci.">
        <title>Complete genome sequence of Arcobacter nitrofigilis type strain (CI).</title>
        <authorList>
            <person name="Pati A."/>
            <person name="Gronow S."/>
            <person name="Lapidus A."/>
            <person name="Copeland A."/>
            <person name="Glavina Del Rio T."/>
            <person name="Nolan M."/>
            <person name="Lucas S."/>
            <person name="Tice H."/>
            <person name="Cheng J.F."/>
            <person name="Han C."/>
            <person name="Chertkov O."/>
            <person name="Bruce D."/>
            <person name="Tapia R."/>
            <person name="Goodwin L."/>
            <person name="Pitluck S."/>
            <person name="Liolios K."/>
            <person name="Ivanova N."/>
            <person name="Mavromatis K."/>
            <person name="Chen A."/>
            <person name="Palaniappan K."/>
            <person name="Land M."/>
            <person name="Hauser L."/>
            <person name="Chang Y.J."/>
            <person name="Jeffries C.D."/>
            <person name="Detter J.C."/>
            <person name="Rohde M."/>
            <person name="Goker M."/>
            <person name="Bristow J."/>
            <person name="Eisen J.A."/>
            <person name="Markowitz V."/>
            <person name="Hugenholtz P."/>
            <person name="Klenk H.P."/>
            <person name="Kyrpides N.C."/>
        </authorList>
    </citation>
    <scope>NUCLEOTIDE SEQUENCE [LARGE SCALE GENOMIC DNA]</scope>
    <source>
        <strain evidence="5">ATCC 33309 / DSM 7299 / CCUG 15893 / LMG 7604 / NCTC 12251 / CI</strain>
    </source>
</reference>
<organism evidence="4 5">
    <name type="scientific">Arcobacter nitrofigilis (strain ATCC 33309 / DSM 7299 / CCUG 15893 / LMG 7604 / NCTC 12251 / CI)</name>
    <name type="common">Campylobacter nitrofigilis</name>
    <dbReference type="NCBI Taxonomy" id="572480"/>
    <lineage>
        <taxon>Bacteria</taxon>
        <taxon>Pseudomonadati</taxon>
        <taxon>Campylobacterota</taxon>
        <taxon>Epsilonproteobacteria</taxon>
        <taxon>Campylobacterales</taxon>
        <taxon>Arcobacteraceae</taxon>
        <taxon>Arcobacter</taxon>
    </lineage>
</organism>
<feature type="domain" description="Glycosyltransferase subfamily 4-like N-terminal" evidence="3">
    <location>
        <begin position="100"/>
        <end position="153"/>
    </location>
</feature>
<evidence type="ECO:0000259" key="3">
    <source>
        <dbReference type="Pfam" id="PF13439"/>
    </source>
</evidence>
<dbReference type="Proteomes" id="UP000000939">
    <property type="component" value="Chromosome"/>
</dbReference>
<dbReference type="GO" id="GO:0016757">
    <property type="term" value="F:glycosyltransferase activity"/>
    <property type="evidence" value="ECO:0007669"/>
    <property type="project" value="InterPro"/>
</dbReference>
<dbReference type="EMBL" id="CP001999">
    <property type="protein sequence ID" value="ADG93892.1"/>
    <property type="molecule type" value="Genomic_DNA"/>
</dbReference>
<dbReference type="HOGENOM" id="CLU_009583_44_1_7"/>
<dbReference type="InterPro" id="IPR028098">
    <property type="entry name" value="Glyco_trans_4-like_N"/>
</dbReference>
<dbReference type="InterPro" id="IPR001296">
    <property type="entry name" value="Glyco_trans_1"/>
</dbReference>
<evidence type="ECO:0000313" key="4">
    <source>
        <dbReference type="EMBL" id="ADG93892.1"/>
    </source>
</evidence>
<protein>
    <submittedName>
        <fullName evidence="4">Glycosyl transferase group 1</fullName>
    </submittedName>
</protein>
<keyword evidence="5" id="KW-1185">Reference proteome</keyword>
<dbReference type="AlphaFoldDB" id="D5V0T0"/>
<keyword evidence="1 4" id="KW-0808">Transferase</keyword>
<sequence length="346" mass="40037">MIKKNLILIRANKTKFGGAEVYLSRLSSALKDLNIEHELVHSSIPKFLPSWLRVLLFNNQVCQNKKNDFYFSLERISCPDIYRAGDGVHKVFLSIEKKSKINLLHKVYLFLEKKCFINSKKIIANSHMIKKEIIDTYNISSSKIEVIYNGINLVKPDFGKSYEKLSKEFDIKNDEKILLYVGSGFKRKGVEEFLEIFSKVQNPRSRAFIVGKEKKISYYKNLAKDLGIVEKVIFTGPRSDVADFYTISDIFLFPTRYEPFSNVILEAMSFSNVVITTKQNGAHEILEDEFIMNNSKDYSIVEIIDELLENQEKMDKIKAQNLEIVKNFSIEKNVEQTLKVINEVIN</sequence>
<dbReference type="CDD" id="cd03801">
    <property type="entry name" value="GT4_PimA-like"/>
    <property type="match status" value="1"/>
</dbReference>
<dbReference type="Gene3D" id="3.40.50.2000">
    <property type="entry name" value="Glycogen Phosphorylase B"/>
    <property type="match status" value="2"/>
</dbReference>
<dbReference type="RefSeq" id="WP_013136037.1">
    <property type="nucleotide sequence ID" value="NC_014166.1"/>
</dbReference>
<dbReference type="STRING" id="572480.Arnit_2240"/>
<dbReference type="KEGG" id="ant:Arnit_2240"/>
<evidence type="ECO:0000313" key="5">
    <source>
        <dbReference type="Proteomes" id="UP000000939"/>
    </source>
</evidence>
<dbReference type="PANTHER" id="PTHR46401">
    <property type="entry name" value="GLYCOSYLTRANSFERASE WBBK-RELATED"/>
    <property type="match status" value="1"/>
</dbReference>
<accession>D5V0T0</accession>
<dbReference type="PANTHER" id="PTHR46401:SF2">
    <property type="entry name" value="GLYCOSYLTRANSFERASE WBBK-RELATED"/>
    <property type="match status" value="1"/>
</dbReference>
<evidence type="ECO:0000259" key="2">
    <source>
        <dbReference type="Pfam" id="PF00534"/>
    </source>
</evidence>
<evidence type="ECO:0000256" key="1">
    <source>
        <dbReference type="ARBA" id="ARBA00022679"/>
    </source>
</evidence>
<dbReference type="GO" id="GO:0009103">
    <property type="term" value="P:lipopolysaccharide biosynthetic process"/>
    <property type="evidence" value="ECO:0007669"/>
    <property type="project" value="TreeGrafter"/>
</dbReference>
<dbReference type="eggNOG" id="COG0438">
    <property type="taxonomic scope" value="Bacteria"/>
</dbReference>
<dbReference type="Pfam" id="PF00534">
    <property type="entry name" value="Glycos_transf_1"/>
    <property type="match status" value="1"/>
</dbReference>
<dbReference type="Pfam" id="PF13439">
    <property type="entry name" value="Glyco_transf_4"/>
    <property type="match status" value="1"/>
</dbReference>
<gene>
    <name evidence="4" type="ordered locus">Arnit_2240</name>
</gene>
<proteinExistence type="predicted"/>
<dbReference type="CAZy" id="GT4">
    <property type="family name" value="Glycosyltransferase Family 4"/>
</dbReference>
<dbReference type="SUPFAM" id="SSF53756">
    <property type="entry name" value="UDP-Glycosyltransferase/glycogen phosphorylase"/>
    <property type="match status" value="1"/>
</dbReference>
<feature type="domain" description="Glycosyl transferase family 1" evidence="2">
    <location>
        <begin position="163"/>
        <end position="320"/>
    </location>
</feature>
<name>D5V0T0_ARCNC</name>